<evidence type="ECO:0000313" key="8">
    <source>
        <dbReference type="Proteomes" id="UP000198362"/>
    </source>
</evidence>
<dbReference type="OrthoDB" id="265863at2"/>
<dbReference type="GO" id="GO:0003677">
    <property type="term" value="F:DNA binding"/>
    <property type="evidence" value="ECO:0007669"/>
    <property type="project" value="UniProtKB-KW"/>
</dbReference>
<protein>
    <submittedName>
        <fullName evidence="7">RNA polymerase sigma factor, sigma-70 family</fullName>
    </submittedName>
</protein>
<feature type="domain" description="RNA polymerase sigma-70 region 2" evidence="6">
    <location>
        <begin position="41"/>
        <end position="108"/>
    </location>
</feature>
<dbReference type="GO" id="GO:0006352">
    <property type="term" value="P:DNA-templated transcription initiation"/>
    <property type="evidence" value="ECO:0007669"/>
    <property type="project" value="InterPro"/>
</dbReference>
<dbReference type="Gene3D" id="1.10.1740.10">
    <property type="match status" value="1"/>
</dbReference>
<dbReference type="InterPro" id="IPR013325">
    <property type="entry name" value="RNA_pol_sigma_r2"/>
</dbReference>
<dbReference type="AlphaFoldDB" id="A0A239NFP0"/>
<evidence type="ECO:0000256" key="2">
    <source>
        <dbReference type="ARBA" id="ARBA00023015"/>
    </source>
</evidence>
<dbReference type="SUPFAM" id="SSF88946">
    <property type="entry name" value="Sigma2 domain of RNA polymerase sigma factors"/>
    <property type="match status" value="1"/>
</dbReference>
<keyword evidence="4" id="KW-0238">DNA-binding</keyword>
<dbReference type="EMBL" id="FZPH01000008">
    <property type="protein sequence ID" value="SNT53777.1"/>
    <property type="molecule type" value="Genomic_DNA"/>
</dbReference>
<accession>A0A239NFP0</accession>
<name>A0A239NFP0_9ACTN</name>
<dbReference type="Gene3D" id="1.10.10.10">
    <property type="entry name" value="Winged helix-like DNA-binding domain superfamily/Winged helix DNA-binding domain"/>
    <property type="match status" value="1"/>
</dbReference>
<dbReference type="RefSeq" id="WP_089251620.1">
    <property type="nucleotide sequence ID" value="NZ_FZPH01000008.1"/>
</dbReference>
<keyword evidence="3" id="KW-0731">Sigma factor</keyword>
<dbReference type="NCBIfam" id="TIGR02937">
    <property type="entry name" value="sigma70-ECF"/>
    <property type="match status" value="1"/>
</dbReference>
<evidence type="ECO:0000256" key="5">
    <source>
        <dbReference type="ARBA" id="ARBA00023163"/>
    </source>
</evidence>
<comment type="similarity">
    <text evidence="1">Belongs to the sigma-70 factor family. ECF subfamily.</text>
</comment>
<evidence type="ECO:0000256" key="3">
    <source>
        <dbReference type="ARBA" id="ARBA00023082"/>
    </source>
</evidence>
<dbReference type="InterPro" id="IPR036388">
    <property type="entry name" value="WH-like_DNA-bd_sf"/>
</dbReference>
<dbReference type="PANTHER" id="PTHR43133">
    <property type="entry name" value="RNA POLYMERASE ECF-TYPE SIGMA FACTO"/>
    <property type="match status" value="1"/>
</dbReference>
<dbReference type="InterPro" id="IPR039425">
    <property type="entry name" value="RNA_pol_sigma-70-like"/>
</dbReference>
<organism evidence="7 8">
    <name type="scientific">Asanoa hainanensis</name>
    <dbReference type="NCBI Taxonomy" id="560556"/>
    <lineage>
        <taxon>Bacteria</taxon>
        <taxon>Bacillati</taxon>
        <taxon>Actinomycetota</taxon>
        <taxon>Actinomycetes</taxon>
        <taxon>Micromonosporales</taxon>
        <taxon>Micromonosporaceae</taxon>
        <taxon>Asanoa</taxon>
    </lineage>
</organism>
<evidence type="ECO:0000256" key="4">
    <source>
        <dbReference type="ARBA" id="ARBA00023125"/>
    </source>
</evidence>
<dbReference type="GO" id="GO:0016987">
    <property type="term" value="F:sigma factor activity"/>
    <property type="evidence" value="ECO:0007669"/>
    <property type="project" value="UniProtKB-KW"/>
</dbReference>
<evidence type="ECO:0000256" key="1">
    <source>
        <dbReference type="ARBA" id="ARBA00010641"/>
    </source>
</evidence>
<dbReference type="InterPro" id="IPR007627">
    <property type="entry name" value="RNA_pol_sigma70_r2"/>
</dbReference>
<gene>
    <name evidence="7" type="ORF">SAMN05421812_108302</name>
</gene>
<dbReference type="SUPFAM" id="SSF88659">
    <property type="entry name" value="Sigma3 and sigma4 domains of RNA polymerase sigma factors"/>
    <property type="match status" value="1"/>
</dbReference>
<dbReference type="InterPro" id="IPR014284">
    <property type="entry name" value="RNA_pol_sigma-70_dom"/>
</dbReference>
<reference evidence="7 8" key="1">
    <citation type="submission" date="2017-06" db="EMBL/GenBank/DDBJ databases">
        <authorList>
            <person name="Kim H.J."/>
            <person name="Triplett B.A."/>
        </authorList>
    </citation>
    <scope>NUCLEOTIDE SEQUENCE [LARGE SCALE GENOMIC DNA]</scope>
    <source>
        <strain evidence="7 8">CGMCC 4.5593</strain>
    </source>
</reference>
<keyword evidence="5" id="KW-0804">Transcription</keyword>
<dbReference type="PANTHER" id="PTHR43133:SF8">
    <property type="entry name" value="RNA POLYMERASE SIGMA FACTOR HI_1459-RELATED"/>
    <property type="match status" value="1"/>
</dbReference>
<dbReference type="InterPro" id="IPR013324">
    <property type="entry name" value="RNA_pol_sigma_r3/r4-like"/>
</dbReference>
<dbReference type="Proteomes" id="UP000198362">
    <property type="component" value="Unassembled WGS sequence"/>
</dbReference>
<dbReference type="Pfam" id="PF04542">
    <property type="entry name" value="Sigma70_r2"/>
    <property type="match status" value="1"/>
</dbReference>
<evidence type="ECO:0000313" key="7">
    <source>
        <dbReference type="EMBL" id="SNT53777.1"/>
    </source>
</evidence>
<sequence>MTTSDHASVSGPVARAPGRRERLSSVVRGFLAGNQDDLDALVTELTPLLWRVARSTGLDAASCEDVVQQSWLTLLNHRDQIRTPDALVGWLATVTRREAVRVFTAQGRVRPAPDDLWEPVPDSGPAIEDMLVSDERRRALWRVVRRLPHRCVQLLQVIAFSERPDYAGIAAALGMPKGSIGPTRGRCLAKLREMLLAESDWSWR</sequence>
<keyword evidence="2" id="KW-0805">Transcription regulation</keyword>
<keyword evidence="8" id="KW-1185">Reference proteome</keyword>
<evidence type="ECO:0000259" key="6">
    <source>
        <dbReference type="Pfam" id="PF04542"/>
    </source>
</evidence>
<proteinExistence type="inferred from homology"/>